<dbReference type="GO" id="GO:0003700">
    <property type="term" value="F:DNA-binding transcription factor activity"/>
    <property type="evidence" value="ECO:0007669"/>
    <property type="project" value="TreeGrafter"/>
</dbReference>
<proteinExistence type="predicted"/>
<protein>
    <submittedName>
        <fullName evidence="6">Transcriptional regulator, Crp/Fnr family</fullName>
    </submittedName>
</protein>
<dbReference type="GO" id="GO:0005829">
    <property type="term" value="C:cytosol"/>
    <property type="evidence" value="ECO:0007669"/>
    <property type="project" value="TreeGrafter"/>
</dbReference>
<dbReference type="PANTHER" id="PTHR24567">
    <property type="entry name" value="CRP FAMILY TRANSCRIPTIONAL REGULATORY PROTEIN"/>
    <property type="match status" value="1"/>
</dbReference>
<evidence type="ECO:0000259" key="4">
    <source>
        <dbReference type="PROSITE" id="PS50042"/>
    </source>
</evidence>
<dbReference type="InterPro" id="IPR050397">
    <property type="entry name" value="Env_Response_Regulators"/>
</dbReference>
<feature type="domain" description="Cyclic nucleotide-binding" evidence="4">
    <location>
        <begin position="21"/>
        <end position="91"/>
    </location>
</feature>
<feature type="domain" description="HTH crp-type" evidence="5">
    <location>
        <begin position="155"/>
        <end position="224"/>
    </location>
</feature>
<evidence type="ECO:0000256" key="3">
    <source>
        <dbReference type="ARBA" id="ARBA00023163"/>
    </source>
</evidence>
<organism evidence="6 7">
    <name type="scientific">Thiothrix nivea (strain ATCC 35100 / DSM 5205 / JP2)</name>
    <dbReference type="NCBI Taxonomy" id="870187"/>
    <lineage>
        <taxon>Bacteria</taxon>
        <taxon>Pseudomonadati</taxon>
        <taxon>Pseudomonadota</taxon>
        <taxon>Gammaproteobacteria</taxon>
        <taxon>Thiotrichales</taxon>
        <taxon>Thiotrichaceae</taxon>
        <taxon>Thiothrix</taxon>
    </lineage>
</organism>
<dbReference type="Gene3D" id="1.10.10.10">
    <property type="entry name" value="Winged helix-like DNA-binding domain superfamily/Winged helix DNA-binding domain"/>
    <property type="match status" value="1"/>
</dbReference>
<dbReference type="InterPro" id="IPR018490">
    <property type="entry name" value="cNMP-bd_dom_sf"/>
</dbReference>
<dbReference type="InterPro" id="IPR036388">
    <property type="entry name" value="WH-like_DNA-bd_sf"/>
</dbReference>
<dbReference type="CDD" id="cd00038">
    <property type="entry name" value="CAP_ED"/>
    <property type="match status" value="1"/>
</dbReference>
<dbReference type="OrthoDB" id="9126850at2"/>
<evidence type="ECO:0000256" key="2">
    <source>
        <dbReference type="ARBA" id="ARBA00023125"/>
    </source>
</evidence>
<evidence type="ECO:0000256" key="1">
    <source>
        <dbReference type="ARBA" id="ARBA00023015"/>
    </source>
</evidence>
<dbReference type="PANTHER" id="PTHR24567:SF75">
    <property type="entry name" value="FUMARATE AND NITRATE REDUCTION REGULATORY PROTEIN"/>
    <property type="match status" value="1"/>
</dbReference>
<accession>A0A656HA12</accession>
<keyword evidence="1" id="KW-0805">Transcription regulation</keyword>
<dbReference type="PRINTS" id="PR00034">
    <property type="entry name" value="HTHCRP"/>
</dbReference>
<dbReference type="Pfam" id="PF13545">
    <property type="entry name" value="HTH_Crp_2"/>
    <property type="match status" value="1"/>
</dbReference>
<dbReference type="Gene3D" id="2.60.120.10">
    <property type="entry name" value="Jelly Rolls"/>
    <property type="match status" value="1"/>
</dbReference>
<dbReference type="PROSITE" id="PS51063">
    <property type="entry name" value="HTH_CRP_2"/>
    <property type="match status" value="1"/>
</dbReference>
<name>A0A656HA12_THINJ</name>
<dbReference type="InterPro" id="IPR000595">
    <property type="entry name" value="cNMP-bd_dom"/>
</dbReference>
<gene>
    <name evidence="6" type="ORF">Thini_0220</name>
</gene>
<evidence type="ECO:0000313" key="6">
    <source>
        <dbReference type="EMBL" id="EIJ32882.1"/>
    </source>
</evidence>
<dbReference type="SMART" id="SM00419">
    <property type="entry name" value="HTH_CRP"/>
    <property type="match status" value="1"/>
</dbReference>
<dbReference type="InterPro" id="IPR036390">
    <property type="entry name" value="WH_DNA-bd_sf"/>
</dbReference>
<sequence length="234" mass="26291">MMEQQASVDQATHCPVNELPIFAGLGDKFREALKKVESDAVNYSAAETIYSAGAEAQNFYVVRDGYVKLFKTTLSGKDQIIRIVKPGELFGFDGLVDVLYNHSAVPLKHATVCRIPVERLRTLGDQRPEVERLIMVRCIKELQHADERLLELGAKRSAERLASFLLSWCGGTPSGKWTPLVLSRLEIAQLLGLTIETVSRLFAQWKRASLVEEKRQALRILDLKLLQQVADSRE</sequence>
<dbReference type="GO" id="GO:0003677">
    <property type="term" value="F:DNA binding"/>
    <property type="evidence" value="ECO:0007669"/>
    <property type="project" value="UniProtKB-KW"/>
</dbReference>
<dbReference type="SMART" id="SM00100">
    <property type="entry name" value="cNMP"/>
    <property type="match status" value="1"/>
</dbReference>
<keyword evidence="2" id="KW-0238">DNA-binding</keyword>
<dbReference type="SUPFAM" id="SSF51206">
    <property type="entry name" value="cAMP-binding domain-like"/>
    <property type="match status" value="1"/>
</dbReference>
<dbReference type="EMBL" id="JH651384">
    <property type="protein sequence ID" value="EIJ32882.1"/>
    <property type="molecule type" value="Genomic_DNA"/>
</dbReference>
<reference evidence="7" key="1">
    <citation type="journal article" date="2011" name="Stand. Genomic Sci.">
        <title>Genome sequence of the filamentous, gliding Thiothrix nivea neotype strain (JP2(T)).</title>
        <authorList>
            <person name="Lapidus A."/>
            <person name="Nolan M."/>
            <person name="Lucas S."/>
            <person name="Glavina Del Rio T."/>
            <person name="Tice H."/>
            <person name="Cheng J.F."/>
            <person name="Tapia R."/>
            <person name="Han C."/>
            <person name="Goodwin L."/>
            <person name="Pitluck S."/>
            <person name="Liolios K."/>
            <person name="Pagani I."/>
            <person name="Ivanova N."/>
            <person name="Huntemann M."/>
            <person name="Mavromatis K."/>
            <person name="Mikhailova N."/>
            <person name="Pati A."/>
            <person name="Chen A."/>
            <person name="Palaniappan K."/>
            <person name="Land M."/>
            <person name="Brambilla E.M."/>
            <person name="Rohde M."/>
            <person name="Abt B."/>
            <person name="Verbarg S."/>
            <person name="Goker M."/>
            <person name="Bristow J."/>
            <person name="Eisen J.A."/>
            <person name="Markowitz V."/>
            <person name="Hugenholtz P."/>
            <person name="Kyrpides N.C."/>
            <person name="Klenk H.P."/>
            <person name="Woyke T."/>
        </authorList>
    </citation>
    <scope>NUCLEOTIDE SEQUENCE [LARGE SCALE GENOMIC DNA]</scope>
    <source>
        <strain evidence="7">ATCC 35100 / DSM 5205 / JP2</strain>
    </source>
</reference>
<evidence type="ECO:0000313" key="7">
    <source>
        <dbReference type="Proteomes" id="UP000005317"/>
    </source>
</evidence>
<dbReference type="AlphaFoldDB" id="A0A656HA12"/>
<dbReference type="Pfam" id="PF00027">
    <property type="entry name" value="cNMP_binding"/>
    <property type="match status" value="1"/>
</dbReference>
<dbReference type="RefSeq" id="WP_002706845.1">
    <property type="nucleotide sequence ID" value="NZ_JH651384.1"/>
</dbReference>
<keyword evidence="7" id="KW-1185">Reference proteome</keyword>
<evidence type="ECO:0000259" key="5">
    <source>
        <dbReference type="PROSITE" id="PS51063"/>
    </source>
</evidence>
<keyword evidence="3" id="KW-0804">Transcription</keyword>
<dbReference type="PROSITE" id="PS50042">
    <property type="entry name" value="CNMP_BINDING_3"/>
    <property type="match status" value="1"/>
</dbReference>
<dbReference type="Proteomes" id="UP000005317">
    <property type="component" value="Unassembled WGS sequence"/>
</dbReference>
<dbReference type="InterPro" id="IPR014710">
    <property type="entry name" value="RmlC-like_jellyroll"/>
</dbReference>
<dbReference type="SUPFAM" id="SSF46785">
    <property type="entry name" value="Winged helix' DNA-binding domain"/>
    <property type="match status" value="1"/>
</dbReference>
<dbReference type="InterPro" id="IPR012318">
    <property type="entry name" value="HTH_CRP"/>
</dbReference>